<dbReference type="EMBL" id="JTDY01001610">
    <property type="protein sequence ID" value="KOB73368.1"/>
    <property type="molecule type" value="Genomic_DNA"/>
</dbReference>
<keyword evidence="1" id="KW-0689">Ribosomal protein</keyword>
<organism evidence="1 2">
    <name type="scientific">Operophtera brumata</name>
    <name type="common">Winter moth</name>
    <name type="synonym">Phalaena brumata</name>
    <dbReference type="NCBI Taxonomy" id="104452"/>
    <lineage>
        <taxon>Eukaryota</taxon>
        <taxon>Metazoa</taxon>
        <taxon>Ecdysozoa</taxon>
        <taxon>Arthropoda</taxon>
        <taxon>Hexapoda</taxon>
        <taxon>Insecta</taxon>
        <taxon>Pterygota</taxon>
        <taxon>Neoptera</taxon>
        <taxon>Endopterygota</taxon>
        <taxon>Lepidoptera</taxon>
        <taxon>Glossata</taxon>
        <taxon>Ditrysia</taxon>
        <taxon>Geometroidea</taxon>
        <taxon>Geometridae</taxon>
        <taxon>Larentiinae</taxon>
        <taxon>Operophtera</taxon>
    </lineage>
</organism>
<dbReference type="PANTHER" id="PTHR42753:SF9">
    <property type="entry name" value="LARGE RIBOSOMAL SUBUNIT PROTEIN ML39"/>
    <property type="match status" value="1"/>
</dbReference>
<evidence type="ECO:0000313" key="1">
    <source>
        <dbReference type="EMBL" id="KOB73368.1"/>
    </source>
</evidence>
<feature type="non-terminal residue" evidence="1">
    <location>
        <position position="250"/>
    </location>
</feature>
<dbReference type="AlphaFoldDB" id="A0A0L7LCY3"/>
<dbReference type="GO" id="GO:0003723">
    <property type="term" value="F:RNA binding"/>
    <property type="evidence" value="ECO:0007669"/>
    <property type="project" value="TreeGrafter"/>
</dbReference>
<name>A0A0L7LCY3_OPEBR</name>
<dbReference type="GO" id="GO:0000166">
    <property type="term" value="F:nucleotide binding"/>
    <property type="evidence" value="ECO:0007669"/>
    <property type="project" value="InterPro"/>
</dbReference>
<dbReference type="PANTHER" id="PTHR42753">
    <property type="entry name" value="MITOCHONDRIAL RIBOSOME PROTEIN L39/PROLYL-TRNA LIGASE FAMILY MEMBER"/>
    <property type="match status" value="1"/>
</dbReference>
<evidence type="ECO:0000313" key="2">
    <source>
        <dbReference type="Proteomes" id="UP000037510"/>
    </source>
</evidence>
<keyword evidence="2" id="KW-1185">Reference proteome</keyword>
<dbReference type="Gene3D" id="3.30.980.10">
    <property type="entry name" value="Threonyl-trna Synthetase, Chain A, domain 2"/>
    <property type="match status" value="1"/>
</dbReference>
<dbReference type="STRING" id="104452.A0A0L7LCY3"/>
<sequence>MKRHVTSFSRKLSHRNYSSISPQRSVSTKEAIERRNHLFSLEKKRQVENVGRIEKIEVQYQGVPKNVSLIMNKDLSTPYDCARHLTEWHVETSALALLDGTQVNKAFWRTCSMMLGACATVAFKDTVAVKLHSFPGPDIRSGSFIYDIDLPSLPDWKPSTQELQTLSAECVKLARAGLALERLEVSEELAQEIFVGDEHKSQQVPSIARHADGKVTLYRMDKHIDISKGPMISNTSQIGVVTVASVHKLQ</sequence>
<dbReference type="GO" id="GO:0005840">
    <property type="term" value="C:ribosome"/>
    <property type="evidence" value="ECO:0007669"/>
    <property type="project" value="UniProtKB-KW"/>
</dbReference>
<dbReference type="Proteomes" id="UP000037510">
    <property type="component" value="Unassembled WGS sequence"/>
</dbReference>
<dbReference type="SUPFAM" id="SSF55186">
    <property type="entry name" value="ThrRS/AlaRS common domain"/>
    <property type="match status" value="1"/>
</dbReference>
<protein>
    <submittedName>
        <fullName evidence="1">Mitochondrial ribosomal protein L39</fullName>
    </submittedName>
</protein>
<dbReference type="GO" id="GO:0005739">
    <property type="term" value="C:mitochondrion"/>
    <property type="evidence" value="ECO:0007669"/>
    <property type="project" value="TreeGrafter"/>
</dbReference>
<accession>A0A0L7LCY3</accession>
<reference evidence="1 2" key="1">
    <citation type="journal article" date="2015" name="Genome Biol. Evol.">
        <title>The genome of winter moth (Operophtera brumata) provides a genomic perspective on sexual dimorphism and phenology.</title>
        <authorList>
            <person name="Derks M.F."/>
            <person name="Smit S."/>
            <person name="Salis L."/>
            <person name="Schijlen E."/>
            <person name="Bossers A."/>
            <person name="Mateman C."/>
            <person name="Pijl A.S."/>
            <person name="de Ridder D."/>
            <person name="Groenen M.A."/>
            <person name="Visser M.E."/>
            <person name="Megens H.J."/>
        </authorList>
    </citation>
    <scope>NUCLEOTIDE SEQUENCE [LARGE SCALE GENOMIC DNA]</scope>
    <source>
        <strain evidence="1">WM2013NL</strain>
        <tissue evidence="1">Head and thorax</tissue>
    </source>
</reference>
<dbReference type="InterPro" id="IPR050062">
    <property type="entry name" value="Pro-tRNA_synthetase"/>
</dbReference>
<gene>
    <name evidence="1" type="ORF">OBRU01_10867</name>
</gene>
<proteinExistence type="predicted"/>
<comment type="caution">
    <text evidence="1">The sequence shown here is derived from an EMBL/GenBank/DDBJ whole genome shotgun (WGS) entry which is preliminary data.</text>
</comment>
<keyword evidence="1" id="KW-0687">Ribonucleoprotein</keyword>
<dbReference type="InterPro" id="IPR018163">
    <property type="entry name" value="Thr/Ala-tRNA-synth_IIc_edit"/>
</dbReference>